<reference evidence="10" key="1">
    <citation type="submission" date="2025-08" db="UniProtKB">
        <authorList>
            <consortium name="Ensembl"/>
        </authorList>
    </citation>
    <scope>IDENTIFICATION</scope>
</reference>
<dbReference type="AlphaFoldDB" id="A0A3B3THP0"/>
<feature type="signal peptide" evidence="8">
    <location>
        <begin position="1"/>
        <end position="24"/>
    </location>
</feature>
<dbReference type="GO" id="GO:0046872">
    <property type="term" value="F:metal ion binding"/>
    <property type="evidence" value="ECO:0007669"/>
    <property type="project" value="UniProtKB-KW"/>
</dbReference>
<keyword evidence="4" id="KW-1015">Disulfide bond</keyword>
<evidence type="ECO:0000256" key="8">
    <source>
        <dbReference type="SAM" id="SignalP"/>
    </source>
</evidence>
<dbReference type="PANTHER" id="PTHR19277">
    <property type="entry name" value="PENTRAXIN"/>
    <property type="match status" value="1"/>
</dbReference>
<dbReference type="SMART" id="SM00159">
    <property type="entry name" value="PTX"/>
    <property type="match status" value="1"/>
</dbReference>
<reference evidence="10" key="2">
    <citation type="submission" date="2025-09" db="UniProtKB">
        <authorList>
            <consortium name="Ensembl"/>
        </authorList>
    </citation>
    <scope>IDENTIFICATION</scope>
</reference>
<dbReference type="PANTHER" id="PTHR19277:SF122">
    <property type="entry name" value="PENTRAXIN-4"/>
    <property type="match status" value="1"/>
</dbReference>
<evidence type="ECO:0000256" key="1">
    <source>
        <dbReference type="ARBA" id="ARBA00001913"/>
    </source>
</evidence>
<feature type="chain" id="PRO_5017275282" evidence="8">
    <location>
        <begin position="25"/>
        <end position="499"/>
    </location>
</feature>
<comment type="caution">
    <text evidence="6">Lacks conserved residue(s) required for the propagation of feature annotation.</text>
</comment>
<organism evidence="10 11">
    <name type="scientific">Paramormyrops kingsleyae</name>
    <dbReference type="NCBI Taxonomy" id="1676925"/>
    <lineage>
        <taxon>Eukaryota</taxon>
        <taxon>Metazoa</taxon>
        <taxon>Chordata</taxon>
        <taxon>Craniata</taxon>
        <taxon>Vertebrata</taxon>
        <taxon>Euteleostomi</taxon>
        <taxon>Actinopterygii</taxon>
        <taxon>Neopterygii</taxon>
        <taxon>Teleostei</taxon>
        <taxon>Osteoglossocephala</taxon>
        <taxon>Osteoglossomorpha</taxon>
        <taxon>Osteoglossiformes</taxon>
        <taxon>Mormyridae</taxon>
        <taxon>Paramormyrops</taxon>
    </lineage>
</organism>
<evidence type="ECO:0000256" key="2">
    <source>
        <dbReference type="ARBA" id="ARBA00022723"/>
    </source>
</evidence>
<dbReference type="Gene3D" id="2.60.120.200">
    <property type="match status" value="1"/>
</dbReference>
<keyword evidence="8" id="KW-0732">Signal</keyword>
<evidence type="ECO:0000256" key="6">
    <source>
        <dbReference type="PROSITE-ProRule" id="PRU01172"/>
    </source>
</evidence>
<dbReference type="Gene3D" id="1.20.5.50">
    <property type="match status" value="1"/>
</dbReference>
<dbReference type="KEGG" id="pki:111849125"/>
<dbReference type="PRINTS" id="PR00895">
    <property type="entry name" value="PENTAXIN"/>
</dbReference>
<dbReference type="OrthoDB" id="8793160at2759"/>
<keyword evidence="11" id="KW-1185">Reference proteome</keyword>
<keyword evidence="2" id="KW-0479">Metal-binding</keyword>
<dbReference type="GeneTree" id="ENSGT01060000248575"/>
<evidence type="ECO:0000256" key="7">
    <source>
        <dbReference type="SAM" id="Coils"/>
    </source>
</evidence>
<dbReference type="Ensembl" id="ENSPKIT00000022878.1">
    <property type="protein sequence ID" value="ENSPKIP00000041836.1"/>
    <property type="gene ID" value="ENSPKIG00000018235.1"/>
</dbReference>
<evidence type="ECO:0000259" key="9">
    <source>
        <dbReference type="PROSITE" id="PS51828"/>
    </source>
</evidence>
<dbReference type="CTD" id="390667"/>
<evidence type="ECO:0000313" key="11">
    <source>
        <dbReference type="Proteomes" id="UP000261540"/>
    </source>
</evidence>
<dbReference type="PROSITE" id="PS51828">
    <property type="entry name" value="PTX_2"/>
    <property type="match status" value="1"/>
</dbReference>
<keyword evidence="7" id="KW-0175">Coiled coil</keyword>
<dbReference type="InterPro" id="IPR051360">
    <property type="entry name" value="Neuronal_Pentraxin_Related"/>
</dbReference>
<dbReference type="Proteomes" id="UP000261540">
    <property type="component" value="Unplaced"/>
</dbReference>
<accession>A0A3B3THP0</accession>
<comment type="cofactor">
    <cofactor evidence="1">
        <name>Ca(2+)</name>
        <dbReference type="ChEBI" id="CHEBI:29108"/>
    </cofactor>
</comment>
<feature type="domain" description="Pentraxin (PTX)" evidence="9">
    <location>
        <begin position="290"/>
        <end position="496"/>
    </location>
</feature>
<dbReference type="InterPro" id="IPR001759">
    <property type="entry name" value="PTX_dom"/>
</dbReference>
<keyword evidence="3" id="KW-0106">Calcium</keyword>
<dbReference type="Pfam" id="PF00354">
    <property type="entry name" value="Pentaxin"/>
    <property type="match status" value="1"/>
</dbReference>
<name>A0A3B3THP0_9TELE</name>
<protein>
    <submittedName>
        <fullName evidence="10">Pentraxin 4, long</fullName>
    </submittedName>
</protein>
<evidence type="ECO:0000256" key="4">
    <source>
        <dbReference type="ARBA" id="ARBA00023157"/>
    </source>
</evidence>
<feature type="coiled-coil region" evidence="7">
    <location>
        <begin position="165"/>
        <end position="192"/>
    </location>
</feature>
<evidence type="ECO:0000313" key="10">
    <source>
        <dbReference type="Ensembl" id="ENSPKIP00000041836.1"/>
    </source>
</evidence>
<sequence length="499" mass="56887">MPDCRVRVDLILIVLCLHTQLIIGQDWVQTEQPKPVIHRLRHLDEQFRRFQEVTLMRLSDIAANYNISYNIDVRFQELMEQYQSISDVLKEFQTMTANDLKSLKFWMTKLQKKTKKMEVKVIALEKAVDENGKAVRKDIQKVMLSNLTRELQVHKEQISMISAHSEQLQSSLRTLRDSIRKQEKKISRLEKRLWDMFQAMGFHHFDSGYTPPVTSARQEEDPRSPHPIEKLLAQHSKGRKSKADQVPLTAMPEAAAQEEPELRDVPQLPLRHRIPHQQHTSRRPGTICNVKSMLLFPSASIQNYVTFRKGFPSGIHELSMCTWLRLSTPYMGTLLSYATEDNDNKLILYGRNSSQLNSMDFVIGDPSYRQLPTAGLLGGDWHHLCVIWSAAEGRFWQYVDRRLTSAGSRFQKGYEIPPGGSLVMGQEQDSVGGDFDAAEAFVGRVAGFALWDRVLSPGEVSAVTTGKSLPREPILTMDDVDQLNGSVQLVDCACLEHCT</sequence>
<evidence type="ECO:0000256" key="3">
    <source>
        <dbReference type="ARBA" id="ARBA00022837"/>
    </source>
</evidence>
<keyword evidence="5" id="KW-0325">Glycoprotein</keyword>
<dbReference type="InterPro" id="IPR013320">
    <property type="entry name" value="ConA-like_dom_sf"/>
</dbReference>
<proteinExistence type="predicted"/>
<evidence type="ECO:0000256" key="5">
    <source>
        <dbReference type="ARBA" id="ARBA00023180"/>
    </source>
</evidence>
<dbReference type="SUPFAM" id="SSF49899">
    <property type="entry name" value="Concanavalin A-like lectins/glucanases"/>
    <property type="match status" value="1"/>
</dbReference>